<dbReference type="RefSeq" id="WP_179420673.1">
    <property type="nucleotide sequence ID" value="NZ_JACCAB010000001.1"/>
</dbReference>
<organism evidence="3 4">
    <name type="scientific">Pedococcus badiiscoriae</name>
    <dbReference type="NCBI Taxonomy" id="642776"/>
    <lineage>
        <taxon>Bacteria</taxon>
        <taxon>Bacillati</taxon>
        <taxon>Actinomycetota</taxon>
        <taxon>Actinomycetes</taxon>
        <taxon>Micrococcales</taxon>
        <taxon>Intrasporangiaceae</taxon>
        <taxon>Pedococcus</taxon>
    </lineage>
</organism>
<dbReference type="GO" id="GO:0016301">
    <property type="term" value="F:kinase activity"/>
    <property type="evidence" value="ECO:0007669"/>
    <property type="project" value="UniProtKB-KW"/>
</dbReference>
<name>A0A852WBF2_9MICO</name>
<feature type="domain" description="HPt" evidence="2">
    <location>
        <begin position="22"/>
        <end position="125"/>
    </location>
</feature>
<dbReference type="Pfam" id="PF01627">
    <property type="entry name" value="Hpt"/>
    <property type="match status" value="1"/>
</dbReference>
<gene>
    <name evidence="3" type="ORF">BJ986_000626</name>
</gene>
<sequence>MSADLTRSGGEETAVDAAMAAFRDRARDRNLARVEVIADALHAMGDGELTEEVRLGAFGDAHSLAGSAGTFGFADASSLGRELEALLGDVDGAEDSSTRAERGGRLVVRLREVLADSAVAPAPAAGDDLSGNGDVCAHLT</sequence>
<dbReference type="PROSITE" id="PS50894">
    <property type="entry name" value="HPT"/>
    <property type="match status" value="1"/>
</dbReference>
<comment type="caution">
    <text evidence="3">The sequence shown here is derived from an EMBL/GenBank/DDBJ whole genome shotgun (WGS) entry which is preliminary data.</text>
</comment>
<proteinExistence type="predicted"/>
<evidence type="ECO:0000256" key="1">
    <source>
        <dbReference type="PROSITE-ProRule" id="PRU00110"/>
    </source>
</evidence>
<keyword evidence="4" id="KW-1185">Reference proteome</keyword>
<evidence type="ECO:0000313" key="4">
    <source>
        <dbReference type="Proteomes" id="UP000573599"/>
    </source>
</evidence>
<feature type="modified residue" description="Phosphohistidine" evidence="1">
    <location>
        <position position="62"/>
    </location>
</feature>
<reference evidence="3 4" key="1">
    <citation type="submission" date="2020-07" db="EMBL/GenBank/DDBJ databases">
        <title>Sequencing the genomes of 1000 actinobacteria strains.</title>
        <authorList>
            <person name="Klenk H.-P."/>
        </authorList>
    </citation>
    <scope>NUCLEOTIDE SEQUENCE [LARGE SCALE GENOMIC DNA]</scope>
    <source>
        <strain evidence="3 4">DSM 23987</strain>
    </source>
</reference>
<keyword evidence="3" id="KW-0808">Transferase</keyword>
<dbReference type="SUPFAM" id="SSF47226">
    <property type="entry name" value="Histidine-containing phosphotransfer domain, HPT domain"/>
    <property type="match status" value="1"/>
</dbReference>
<keyword evidence="3" id="KW-0418">Kinase</keyword>
<dbReference type="Gene3D" id="1.20.120.160">
    <property type="entry name" value="HPT domain"/>
    <property type="match status" value="1"/>
</dbReference>
<evidence type="ECO:0000259" key="2">
    <source>
        <dbReference type="PROSITE" id="PS50894"/>
    </source>
</evidence>
<accession>A0A852WBF2</accession>
<keyword evidence="1" id="KW-0597">Phosphoprotein</keyword>
<dbReference type="InterPro" id="IPR036641">
    <property type="entry name" value="HPT_dom_sf"/>
</dbReference>
<evidence type="ECO:0000313" key="3">
    <source>
        <dbReference type="EMBL" id="NYG06139.1"/>
    </source>
</evidence>
<protein>
    <submittedName>
        <fullName evidence="3">Chemotaxis protein histidine kinase CheA</fullName>
    </submittedName>
</protein>
<dbReference type="GO" id="GO:0000160">
    <property type="term" value="P:phosphorelay signal transduction system"/>
    <property type="evidence" value="ECO:0007669"/>
    <property type="project" value="InterPro"/>
</dbReference>
<dbReference type="AlphaFoldDB" id="A0A852WBF2"/>
<dbReference type="EMBL" id="JACCAB010000001">
    <property type="protein sequence ID" value="NYG06139.1"/>
    <property type="molecule type" value="Genomic_DNA"/>
</dbReference>
<dbReference type="InterPro" id="IPR008207">
    <property type="entry name" value="Sig_transdc_His_kin_Hpt_dom"/>
</dbReference>
<dbReference type="Proteomes" id="UP000573599">
    <property type="component" value="Unassembled WGS sequence"/>
</dbReference>